<protein>
    <submittedName>
        <fullName evidence="1">Conjugal transfer protein TraI</fullName>
    </submittedName>
</protein>
<name>A0A2M6U6Y4_9BRAD</name>
<sequence length="656" mass="72771">MHGVDDDEFEVKLGRIGNRKARKATSYLRRVRQAADKAGVSSRRASNFSGGRIGRGHAQGTVLAGAARAKGQRRVVIKARIVRIKSGNAGAVRAHLRYVQRDGVTRDGEPGELYDAAGDRADGKAFTERSEGDRHQFRFIVAPEDSAELSDLKPFVRDLMRQMETDLGTRLDWVAADHFNTGHPHTHIVLRGRDDQGQDLVIARDYISHGLRARAADLITRELGPETEIEAMRKLQQEVTAERFTRLDRAIVRDAPDGALELSATPARDPAWLAARMGRLRALERMGLAEETGPGQWRIDAALEAKLRRMGERGDIIKTMHRELAAAGLSRAPGGYAIFDPGQSSQRLVGRVVGEGFADELRERRYVVVDGIDGRTHYAEIGSLSNQDEPPVRNTIVELSSRAAEPRQIDRTIAAIAAANDGRYSDHLHRRFDPQASSEYVASHVRRLESMRQEGMVSRLSDGSWAVGDDHLDRALQYESRQRARHPVRLAVLSWQRLEDLPQAVGATWLDRQLVAKTHEALGPSGMGAEVEAAMRARRQWLIEQGLAREQDGQVRYARDLLRTLEARELGRAAADIAARTGLEHLDAKAGDNIAGVYRRMLTLNSGRYALIERSHDFTLVPWRPVLERARGQSVTGSVGGEGISWSIGIKRGIGR</sequence>
<dbReference type="Pfam" id="PF11843">
    <property type="entry name" value="DUF3363"/>
    <property type="match status" value="1"/>
</dbReference>
<dbReference type="AlphaFoldDB" id="A0A2M6U6Y4"/>
<comment type="caution">
    <text evidence="1">The sequence shown here is derived from an EMBL/GenBank/DDBJ whole genome shotgun (WGS) entry which is preliminary data.</text>
</comment>
<dbReference type="Proteomes" id="UP000228930">
    <property type="component" value="Unassembled WGS sequence"/>
</dbReference>
<gene>
    <name evidence="1" type="ORF">TSA1_05855</name>
</gene>
<reference evidence="1 2" key="1">
    <citation type="submission" date="2015-06" db="EMBL/GenBank/DDBJ databases">
        <title>Comparative genome analysis of nirS-carrying Bradyrhizobium sp. strains.</title>
        <authorList>
            <person name="Ishii S."/>
            <person name="Jang J."/>
            <person name="Nishizawa T."/>
            <person name="Senoo K."/>
        </authorList>
    </citation>
    <scope>NUCLEOTIDE SEQUENCE [LARGE SCALE GENOMIC DNA]</scope>
    <source>
        <strain evidence="1 2">TSA1</strain>
    </source>
</reference>
<dbReference type="InterPro" id="IPR021795">
    <property type="entry name" value="DUF3363"/>
</dbReference>
<dbReference type="EMBL" id="LFJC01000003">
    <property type="protein sequence ID" value="PIT00337.1"/>
    <property type="molecule type" value="Genomic_DNA"/>
</dbReference>
<organism evidence="1 2">
    <name type="scientific">Bradyrhizobium nitroreducens</name>
    <dbReference type="NCBI Taxonomy" id="709803"/>
    <lineage>
        <taxon>Bacteria</taxon>
        <taxon>Pseudomonadati</taxon>
        <taxon>Pseudomonadota</taxon>
        <taxon>Alphaproteobacteria</taxon>
        <taxon>Hyphomicrobiales</taxon>
        <taxon>Nitrobacteraceae</taxon>
        <taxon>Bradyrhizobium</taxon>
    </lineage>
</organism>
<evidence type="ECO:0000313" key="1">
    <source>
        <dbReference type="EMBL" id="PIT00337.1"/>
    </source>
</evidence>
<evidence type="ECO:0000313" key="2">
    <source>
        <dbReference type="Proteomes" id="UP000228930"/>
    </source>
</evidence>
<dbReference type="NCBIfam" id="NF041267">
    <property type="entry name" value="relax_RlxS"/>
    <property type="match status" value="1"/>
</dbReference>
<accession>A0A2M6U6Y4</accession>
<keyword evidence="2" id="KW-1185">Reference proteome</keyword>
<dbReference type="RefSeq" id="WP_100175552.1">
    <property type="nucleotide sequence ID" value="NZ_LFJC01000003.1"/>
</dbReference>
<proteinExistence type="predicted"/>